<dbReference type="AlphaFoldDB" id="A0A919YM01"/>
<dbReference type="Gene3D" id="3.40.630.30">
    <property type="match status" value="2"/>
</dbReference>
<evidence type="ECO:0000259" key="2">
    <source>
        <dbReference type="PROSITE" id="PS51186"/>
    </source>
</evidence>
<keyword evidence="4" id="KW-1185">Reference proteome</keyword>
<name>A0A919YM01_9BACL</name>
<feature type="domain" description="N-acetyltransferase" evidence="2">
    <location>
        <begin position="8"/>
        <end position="155"/>
    </location>
</feature>
<accession>A0A919YM01</accession>
<feature type="region of interest" description="Disordered" evidence="1">
    <location>
        <begin position="375"/>
        <end position="395"/>
    </location>
</feature>
<dbReference type="Proteomes" id="UP000683139">
    <property type="component" value="Unassembled WGS sequence"/>
</dbReference>
<dbReference type="InterPro" id="IPR051554">
    <property type="entry name" value="Acetyltransferase_Eis"/>
</dbReference>
<comment type="caution">
    <text evidence="3">The sequence shown here is derived from an EMBL/GenBank/DDBJ whole genome shotgun (WGS) entry which is preliminary data.</text>
</comment>
<dbReference type="EMBL" id="BOSE01000002">
    <property type="protein sequence ID" value="GIP15672.1"/>
    <property type="molecule type" value="Genomic_DNA"/>
</dbReference>
<dbReference type="RefSeq" id="WP_213513959.1">
    <property type="nucleotide sequence ID" value="NZ_BOSE01000002.1"/>
</dbReference>
<evidence type="ECO:0000313" key="4">
    <source>
        <dbReference type="Proteomes" id="UP000683139"/>
    </source>
</evidence>
<proteinExistence type="predicted"/>
<dbReference type="GO" id="GO:0030649">
    <property type="term" value="P:aminoglycoside antibiotic catabolic process"/>
    <property type="evidence" value="ECO:0007669"/>
    <property type="project" value="TreeGrafter"/>
</dbReference>
<dbReference type="InterPro" id="IPR000182">
    <property type="entry name" value="GNAT_dom"/>
</dbReference>
<dbReference type="Pfam" id="PF13527">
    <property type="entry name" value="Acetyltransf_9"/>
    <property type="match status" value="1"/>
</dbReference>
<dbReference type="PROSITE" id="PS51186">
    <property type="entry name" value="GNAT"/>
    <property type="match status" value="1"/>
</dbReference>
<dbReference type="SUPFAM" id="SSF55729">
    <property type="entry name" value="Acyl-CoA N-acyltransferases (Nat)"/>
    <property type="match status" value="1"/>
</dbReference>
<dbReference type="PANTHER" id="PTHR37817:SF1">
    <property type="entry name" value="N-ACETYLTRANSFERASE EIS"/>
    <property type="match status" value="1"/>
</dbReference>
<reference evidence="3" key="1">
    <citation type="submission" date="2021-03" db="EMBL/GenBank/DDBJ databases">
        <title>Antimicrobial resistance genes in bacteria isolated from Japanese honey, and their potential for conferring macrolide and lincosamide resistance in the American foulbrood pathogen Paenibacillus larvae.</title>
        <authorList>
            <person name="Okamoto M."/>
            <person name="Kumagai M."/>
            <person name="Kanamori H."/>
            <person name="Takamatsu D."/>
        </authorList>
    </citation>
    <scope>NUCLEOTIDE SEQUENCE</scope>
    <source>
        <strain evidence="3">J40TS1</strain>
    </source>
</reference>
<dbReference type="PANTHER" id="PTHR37817">
    <property type="entry name" value="N-ACETYLTRANSFERASE EIS"/>
    <property type="match status" value="1"/>
</dbReference>
<evidence type="ECO:0000313" key="3">
    <source>
        <dbReference type="EMBL" id="GIP15672.1"/>
    </source>
</evidence>
<gene>
    <name evidence="3" type="ORF">J40TS1_13140</name>
</gene>
<organism evidence="3 4">
    <name type="scientific">Paenibacillus montaniterrae</name>
    <dbReference type="NCBI Taxonomy" id="429341"/>
    <lineage>
        <taxon>Bacteria</taxon>
        <taxon>Bacillati</taxon>
        <taxon>Bacillota</taxon>
        <taxon>Bacilli</taxon>
        <taxon>Bacillales</taxon>
        <taxon>Paenibacillaceae</taxon>
        <taxon>Paenibacillus</taxon>
    </lineage>
</organism>
<sequence length="463" mass="51546">MSTPQSNITVSNHASREQLERIFDILGNVFSVGRAFFQERLDNEPTYDPANTWFATVDGVIASTVQIFPMPLRAGQAVLKVGGMGSVGTDENYQGKGLASRILSAQTAWMEQQGYHLSMLLASRHSFYSRSGWQLLPETMLVLNNSAYQASNDTASTQASADTGSEKLAHMQTQAPLQANAAEGCSITPFSLEHIEEMSKLYDRFNANRTGSYVRNKTYWNSLVKWPTWKEAECLLLWQQNKLIAYGIIAHTSNKQAILREFIYDPQHEADVMPLFAALCELRKDAKQILAKLPGDHMLFPHFKEQGSGSIELNVAMWKIIDGAGLFDVMHEELQNRLQSNQALSEQSFELGLQTEKLSIHFSYADKQLQITVSADESQTSMESSSSTDTDTDASLNGITVDTSEITLIKWLLYGYQADDGKAVAASDRAGFDAESDLEEKAGAILQALFPEQPYAFYITDYF</sequence>
<dbReference type="CDD" id="cd04301">
    <property type="entry name" value="NAT_SF"/>
    <property type="match status" value="1"/>
</dbReference>
<dbReference type="GO" id="GO:0034069">
    <property type="term" value="F:aminoglycoside N-acetyltransferase activity"/>
    <property type="evidence" value="ECO:0007669"/>
    <property type="project" value="TreeGrafter"/>
</dbReference>
<dbReference type="InterPro" id="IPR016181">
    <property type="entry name" value="Acyl_CoA_acyltransferase"/>
</dbReference>
<protein>
    <recommendedName>
        <fullName evidence="2">N-acetyltransferase domain-containing protein</fullName>
    </recommendedName>
</protein>
<evidence type="ECO:0000256" key="1">
    <source>
        <dbReference type="SAM" id="MobiDB-lite"/>
    </source>
</evidence>